<evidence type="ECO:0000256" key="1">
    <source>
        <dbReference type="SAM" id="MobiDB-lite"/>
    </source>
</evidence>
<dbReference type="OrthoDB" id="294853at2759"/>
<evidence type="ECO:0000313" key="4">
    <source>
        <dbReference type="Proteomes" id="UP000789508"/>
    </source>
</evidence>
<evidence type="ECO:0000313" key="3">
    <source>
        <dbReference type="EMBL" id="CAG8740188.1"/>
    </source>
</evidence>
<feature type="non-terminal residue" evidence="3">
    <location>
        <position position="1"/>
    </location>
</feature>
<name>A0A9N9ILU8_9GLOM</name>
<sequence length="453" mass="50695">FLALLSPECLRQCIDTLGAFGLQMDDLNISLTAVGLLWNVSDFIQTKRAELEKNNSQASKHEDTPNIDEEIDQMIGSTLTVRTTNALWLLLLLQLSKICSDPRPEVRNGANQTLFRTIDMNGAVLGINTWNTCIWKVLFPLLDSVNLASSRALKAMQQHGTEMEKINLQQESRGFMVHHSRNTVDKQWDETKVLVLNGVSGIFKNFLSILVNLENFPQAWDLLLSHLRDSCLHSSHEVAIASIKALHTMIQFPNDSDQSLSEKISPLWQTTWIMWEKIGLGIITGFDNTHLPGSTGTIPTDTATPNDQNVSRFSQDTLTAYISSFTDLYKFISTNFKLDETKRLLKVARGILVYSKSPSYRPDQDYPTPLQESILDLVSKIDLNVKGAPAAVLNDLADYITLAFKKFDHLSQQMNYEEAEAHSQPPPLPPKNEGSSSSSKSFSTVTFIAFSKT</sequence>
<dbReference type="InterPro" id="IPR032817">
    <property type="entry name" value="Mon2_C"/>
</dbReference>
<feature type="region of interest" description="Disordered" evidence="1">
    <location>
        <begin position="416"/>
        <end position="442"/>
    </location>
</feature>
<dbReference type="InterPro" id="IPR016024">
    <property type="entry name" value="ARM-type_fold"/>
</dbReference>
<dbReference type="AlphaFoldDB" id="A0A9N9ILU8"/>
<dbReference type="Pfam" id="PF16206">
    <property type="entry name" value="Mon2_C"/>
    <property type="match status" value="1"/>
</dbReference>
<feature type="non-terminal residue" evidence="3">
    <location>
        <position position="453"/>
    </location>
</feature>
<dbReference type="EMBL" id="CAJVPS010034816">
    <property type="protein sequence ID" value="CAG8740188.1"/>
    <property type="molecule type" value="Genomic_DNA"/>
</dbReference>
<dbReference type="Proteomes" id="UP000789508">
    <property type="component" value="Unassembled WGS sequence"/>
</dbReference>
<feature type="domain" description="Mon2 C-terminal" evidence="2">
    <location>
        <begin position="1"/>
        <end position="262"/>
    </location>
</feature>
<evidence type="ECO:0000259" key="2">
    <source>
        <dbReference type="Pfam" id="PF16206"/>
    </source>
</evidence>
<gene>
    <name evidence="3" type="ORF">ALEPTO_LOCUS12937</name>
</gene>
<comment type="caution">
    <text evidence="3">The sequence shown here is derived from an EMBL/GenBank/DDBJ whole genome shotgun (WGS) entry which is preliminary data.</text>
</comment>
<keyword evidence="4" id="KW-1185">Reference proteome</keyword>
<organism evidence="3 4">
    <name type="scientific">Ambispora leptoticha</name>
    <dbReference type="NCBI Taxonomy" id="144679"/>
    <lineage>
        <taxon>Eukaryota</taxon>
        <taxon>Fungi</taxon>
        <taxon>Fungi incertae sedis</taxon>
        <taxon>Mucoromycota</taxon>
        <taxon>Glomeromycotina</taxon>
        <taxon>Glomeromycetes</taxon>
        <taxon>Archaeosporales</taxon>
        <taxon>Ambisporaceae</taxon>
        <taxon>Ambispora</taxon>
    </lineage>
</organism>
<reference evidence="3" key="1">
    <citation type="submission" date="2021-06" db="EMBL/GenBank/DDBJ databases">
        <authorList>
            <person name="Kallberg Y."/>
            <person name="Tangrot J."/>
            <person name="Rosling A."/>
        </authorList>
    </citation>
    <scope>NUCLEOTIDE SEQUENCE</scope>
    <source>
        <strain evidence="3">FL130A</strain>
    </source>
</reference>
<dbReference type="PANTHER" id="PTHR34199">
    <property type="entry name" value="NUMOD3 MOTIF FAMILY PROTEIN, EXPRESSED"/>
    <property type="match status" value="1"/>
</dbReference>
<dbReference type="PANTHER" id="PTHR34199:SF4">
    <property type="entry name" value="ARM REPEAT SUPERFAMILY PROTEIN"/>
    <property type="match status" value="1"/>
</dbReference>
<proteinExistence type="predicted"/>
<accession>A0A9N9ILU8</accession>
<protein>
    <submittedName>
        <fullName evidence="3">7278_t:CDS:1</fullName>
    </submittedName>
</protein>
<dbReference type="SUPFAM" id="SSF48371">
    <property type="entry name" value="ARM repeat"/>
    <property type="match status" value="1"/>
</dbReference>